<dbReference type="InterPro" id="IPR051837">
    <property type="entry name" value="SortingNexin/PXDomain-PKLike"/>
</dbReference>
<reference evidence="5 6" key="1">
    <citation type="submission" date="2016-05" db="EMBL/GenBank/DDBJ databases">
        <title>Comparative analysis of secretome profiles of manganese(II)-oxidizing ascomycete fungi.</title>
        <authorList>
            <consortium name="DOE Joint Genome Institute"/>
            <person name="Zeiner C.A."/>
            <person name="Purvine S.O."/>
            <person name="Zink E.M."/>
            <person name="Wu S."/>
            <person name="Pasa-Tolic L."/>
            <person name="Chaput D.L."/>
            <person name="Haridas S."/>
            <person name="Grigoriev I.V."/>
            <person name="Santelli C.M."/>
            <person name="Hansel C.M."/>
        </authorList>
    </citation>
    <scope>NUCLEOTIDE SEQUENCE [LARGE SCALE GENOMIC DNA]</scope>
    <source>
        <strain evidence="5 6">AP3s5-JAC2a</strain>
    </source>
</reference>
<keyword evidence="2" id="KW-0963">Cytoplasm</keyword>
<organism evidence="5 6">
    <name type="scientific">Paraphaeosphaeria sporulosa</name>
    <dbReference type="NCBI Taxonomy" id="1460663"/>
    <lineage>
        <taxon>Eukaryota</taxon>
        <taxon>Fungi</taxon>
        <taxon>Dikarya</taxon>
        <taxon>Ascomycota</taxon>
        <taxon>Pezizomycotina</taxon>
        <taxon>Dothideomycetes</taxon>
        <taxon>Pleosporomycetidae</taxon>
        <taxon>Pleosporales</taxon>
        <taxon>Massarineae</taxon>
        <taxon>Didymosphaeriaceae</taxon>
        <taxon>Paraphaeosphaeria</taxon>
    </lineage>
</organism>
<evidence type="ECO:0000256" key="2">
    <source>
        <dbReference type="ARBA" id="ARBA00022490"/>
    </source>
</evidence>
<dbReference type="AlphaFoldDB" id="A0A177CG83"/>
<sequence>MTSSAAPELELPHPPQATHSVASVSQEKELSDKATETTSDKATAAFIRRVLCSHDVLLGNGERGRNTPRPIEDVLPPLSSSNEVDLQLYGIIAVIIKEFVQTWYSKITPDHVFVNEVIQIIAHCTRALEQRLRDVDLEALLLDEIPGLLEEHLSGIRLANQQASSQHSLVTDPRVVYHALHPHPALFPVPTDAIPSSIAEQRESESAWRQLLIQGVLAVLLPTEDLENGCLRALVAEIFAEMILGNGISGKACEGWLLWEGITRIAEVLQHPGAKEEDSQSHDSLEQPLSRLERYGLLAPPVAEHDGSSHMPLGNTNNYQNAPIPANGLFWMIIQYMFLAGTALRAAIGMIATSSSLPLRSAIATGGQSAVEADHQTPLAESGNRAETQLLTSKRPIVSMKLWSCASQLVELDTRMPWLSGFISMIRWGVLAGPGRLANTNGILDR</sequence>
<accession>A0A177CG83</accession>
<feature type="region of interest" description="Disordered" evidence="3">
    <location>
        <begin position="1"/>
        <end position="37"/>
    </location>
</feature>
<gene>
    <name evidence="5" type="ORF">CC84DRAFT_1090252</name>
</gene>
<dbReference type="GO" id="GO:0035091">
    <property type="term" value="F:phosphatidylinositol binding"/>
    <property type="evidence" value="ECO:0007669"/>
    <property type="project" value="TreeGrafter"/>
</dbReference>
<protein>
    <recommendedName>
        <fullName evidence="4">PXA domain-containing protein</fullName>
    </recommendedName>
</protein>
<dbReference type="SMART" id="SM00313">
    <property type="entry name" value="PXA"/>
    <property type="match status" value="1"/>
</dbReference>
<keyword evidence="6" id="KW-1185">Reference proteome</keyword>
<dbReference type="RefSeq" id="XP_018036606.1">
    <property type="nucleotide sequence ID" value="XM_018174346.1"/>
</dbReference>
<dbReference type="PANTHER" id="PTHR22999:SF23">
    <property type="entry name" value="SORTING NEXIN-16"/>
    <property type="match status" value="1"/>
</dbReference>
<evidence type="ECO:0000256" key="1">
    <source>
        <dbReference type="ARBA" id="ARBA00004496"/>
    </source>
</evidence>
<dbReference type="InParanoid" id="A0A177CG83"/>
<evidence type="ECO:0000313" key="6">
    <source>
        <dbReference type="Proteomes" id="UP000077069"/>
    </source>
</evidence>
<dbReference type="OrthoDB" id="5582218at2759"/>
<dbReference type="GO" id="GO:0005769">
    <property type="term" value="C:early endosome"/>
    <property type="evidence" value="ECO:0007669"/>
    <property type="project" value="TreeGrafter"/>
</dbReference>
<feature type="compositionally biased region" description="Basic and acidic residues" evidence="3">
    <location>
        <begin position="26"/>
        <end position="37"/>
    </location>
</feature>
<name>A0A177CG83_9PLEO</name>
<dbReference type="Pfam" id="PF02194">
    <property type="entry name" value="PXA"/>
    <property type="match status" value="1"/>
</dbReference>
<comment type="subcellular location">
    <subcellularLocation>
        <location evidence="1">Cytoplasm</location>
    </subcellularLocation>
</comment>
<dbReference type="PROSITE" id="PS51207">
    <property type="entry name" value="PXA"/>
    <property type="match status" value="1"/>
</dbReference>
<evidence type="ECO:0000313" key="5">
    <source>
        <dbReference type="EMBL" id="OAG06241.1"/>
    </source>
</evidence>
<feature type="domain" description="PXA" evidence="4">
    <location>
        <begin position="81"/>
        <end position="270"/>
    </location>
</feature>
<dbReference type="InterPro" id="IPR003114">
    <property type="entry name" value="Phox_assoc"/>
</dbReference>
<dbReference type="STRING" id="1460663.A0A177CG83"/>
<proteinExistence type="predicted"/>
<dbReference type="Proteomes" id="UP000077069">
    <property type="component" value="Unassembled WGS sequence"/>
</dbReference>
<dbReference type="PANTHER" id="PTHR22999">
    <property type="entry name" value="PX SERINE/THREONINE KINASE PXK"/>
    <property type="match status" value="1"/>
</dbReference>
<dbReference type="GeneID" id="28757832"/>
<dbReference type="GO" id="GO:0045022">
    <property type="term" value="P:early endosome to late endosome transport"/>
    <property type="evidence" value="ECO:0007669"/>
    <property type="project" value="TreeGrafter"/>
</dbReference>
<dbReference type="EMBL" id="KV441552">
    <property type="protein sequence ID" value="OAG06241.1"/>
    <property type="molecule type" value="Genomic_DNA"/>
</dbReference>
<evidence type="ECO:0000256" key="3">
    <source>
        <dbReference type="SAM" id="MobiDB-lite"/>
    </source>
</evidence>
<dbReference type="GO" id="GO:0005770">
    <property type="term" value="C:late endosome"/>
    <property type="evidence" value="ECO:0007669"/>
    <property type="project" value="TreeGrafter"/>
</dbReference>
<evidence type="ECO:0000259" key="4">
    <source>
        <dbReference type="PROSITE" id="PS51207"/>
    </source>
</evidence>